<feature type="region of interest" description="Disordered" evidence="1">
    <location>
        <begin position="41"/>
        <end position="70"/>
    </location>
</feature>
<evidence type="ECO:0000256" key="1">
    <source>
        <dbReference type="SAM" id="MobiDB-lite"/>
    </source>
</evidence>
<dbReference type="RefSeq" id="XP_029236846.1">
    <property type="nucleotide sequence ID" value="XM_029383299.1"/>
</dbReference>
<sequence>MLAKIHFLHQSRDAVLLREAPQNAEVVQRVRSVLRERQTKDLKTGVLPTHGVSLEERLRGGDNAGDEEEEENRLLLMEYQRSHAEAAKQLRDHPFGRLVRYLNKCMDRIELLRKTICVNEGARHGGR</sequence>
<gene>
    <name evidence="2" type="ORF">TraAM80_06456</name>
</gene>
<keyword evidence="3" id="KW-1185">Reference proteome</keyword>
<comment type="caution">
    <text evidence="2">The sequence shown here is derived from an EMBL/GenBank/DDBJ whole genome shotgun (WGS) entry which is preliminary data.</text>
</comment>
<evidence type="ECO:0000313" key="2">
    <source>
        <dbReference type="EMBL" id="RNF02320.1"/>
    </source>
</evidence>
<dbReference type="GeneID" id="40330389"/>
<evidence type="ECO:0000313" key="3">
    <source>
        <dbReference type="Proteomes" id="UP000283634"/>
    </source>
</evidence>
<accession>A0A422NA35</accession>
<dbReference type="VEuPathDB" id="TriTrypDB:TRSC58_04693"/>
<dbReference type="AlphaFoldDB" id="A0A422NA35"/>
<reference evidence="2 3" key="1">
    <citation type="journal article" date="2018" name="BMC Genomics">
        <title>Genomic comparison of Trypanosoma conorhini and Trypanosoma rangeli to Trypanosoma cruzi strains of high and low virulence.</title>
        <authorList>
            <person name="Bradwell K.R."/>
            <person name="Koparde V.N."/>
            <person name="Matveyev A.V."/>
            <person name="Serrano M.G."/>
            <person name="Alves J.M."/>
            <person name="Parikh H."/>
            <person name="Huang B."/>
            <person name="Lee V."/>
            <person name="Espinosa-Alvarez O."/>
            <person name="Ortiz P.A."/>
            <person name="Costa-Martins A.G."/>
            <person name="Teixeira M.M."/>
            <person name="Buck G.A."/>
        </authorList>
    </citation>
    <scope>NUCLEOTIDE SEQUENCE [LARGE SCALE GENOMIC DNA]</scope>
    <source>
        <strain evidence="2 3">AM80</strain>
    </source>
</reference>
<dbReference type="EMBL" id="MKGL01000236">
    <property type="protein sequence ID" value="RNF02320.1"/>
    <property type="molecule type" value="Genomic_DNA"/>
</dbReference>
<name>A0A422NA35_TRYRA</name>
<dbReference type="Proteomes" id="UP000283634">
    <property type="component" value="Unassembled WGS sequence"/>
</dbReference>
<organism evidence="2 3">
    <name type="scientific">Trypanosoma rangeli</name>
    <dbReference type="NCBI Taxonomy" id="5698"/>
    <lineage>
        <taxon>Eukaryota</taxon>
        <taxon>Discoba</taxon>
        <taxon>Euglenozoa</taxon>
        <taxon>Kinetoplastea</taxon>
        <taxon>Metakinetoplastina</taxon>
        <taxon>Trypanosomatida</taxon>
        <taxon>Trypanosomatidae</taxon>
        <taxon>Trypanosoma</taxon>
        <taxon>Herpetosoma</taxon>
    </lineage>
</organism>
<proteinExistence type="predicted"/>
<protein>
    <submittedName>
        <fullName evidence="2">Uncharacterized protein</fullName>
    </submittedName>
</protein>